<dbReference type="InterPro" id="IPR003661">
    <property type="entry name" value="HisK_dim/P_dom"/>
</dbReference>
<proteinExistence type="predicted"/>
<dbReference type="NCBIfam" id="TIGR00229">
    <property type="entry name" value="sensory_box"/>
    <property type="match status" value="1"/>
</dbReference>
<keyword evidence="9" id="KW-0812">Transmembrane</keyword>
<dbReference type="InterPro" id="IPR005467">
    <property type="entry name" value="His_kinase_dom"/>
</dbReference>
<keyword evidence="3" id="KW-0597">Phosphoprotein</keyword>
<dbReference type="EMBL" id="NIZW01000022">
    <property type="protein sequence ID" value="PHQ32811.1"/>
    <property type="molecule type" value="Genomic_DNA"/>
</dbReference>
<dbReference type="Pfam" id="PF02518">
    <property type="entry name" value="HATPase_c"/>
    <property type="match status" value="1"/>
</dbReference>
<feature type="domain" description="Histidine kinase" evidence="10">
    <location>
        <begin position="237"/>
        <end position="457"/>
    </location>
</feature>
<protein>
    <recommendedName>
        <fullName evidence="2">histidine kinase</fullName>
        <ecNumber evidence="2">2.7.13.3</ecNumber>
    </recommendedName>
</protein>
<dbReference type="SUPFAM" id="SSF55785">
    <property type="entry name" value="PYP-like sensor domain (PAS domain)"/>
    <property type="match status" value="1"/>
</dbReference>
<dbReference type="InterPro" id="IPR004358">
    <property type="entry name" value="Sig_transdc_His_kin-like_C"/>
</dbReference>
<evidence type="ECO:0000256" key="6">
    <source>
        <dbReference type="ARBA" id="ARBA00022777"/>
    </source>
</evidence>
<evidence type="ECO:0000256" key="3">
    <source>
        <dbReference type="ARBA" id="ARBA00022553"/>
    </source>
</evidence>
<dbReference type="GO" id="GO:0005524">
    <property type="term" value="F:ATP binding"/>
    <property type="evidence" value="ECO:0007669"/>
    <property type="project" value="UniProtKB-KW"/>
</dbReference>
<evidence type="ECO:0000313" key="11">
    <source>
        <dbReference type="EMBL" id="PHQ32811.1"/>
    </source>
</evidence>
<dbReference type="InterPro" id="IPR013656">
    <property type="entry name" value="PAS_4"/>
</dbReference>
<dbReference type="CDD" id="cd00082">
    <property type="entry name" value="HisKA"/>
    <property type="match status" value="1"/>
</dbReference>
<evidence type="ECO:0000256" key="7">
    <source>
        <dbReference type="ARBA" id="ARBA00022840"/>
    </source>
</evidence>
<sequence>MFDNHDGPSVRRFAAVLALLSLTAFAVTASMLYHVHHEQEIFAKLTEHLPKSDLEAARELSGELSLQGGLSVLLGLNTIGTAMAFAWVVRGYLTSERTLEDVKVYSADVLASMDAGVITTDRNGRMTSINPSGQQLVSCDNEQLGRTLESLGKRHALLTEIREDVATYHHPIRDRDYNLDNQGHRQTLRAGCTLLRNRRGEEIGTVLHVRDVSERALMEERLRRMERYMGLGSLAAGLQHEIKNPLSALSLHIQLLCERLETTTQDAEVDELLDVLHTEVHRINEVLDGFRNYASTNQVGRTSVDVAILIERLVRLLRPQAEQQSVKLDVQLPAEMVGLVQGDSVGLEQVLLNLALNGMAAMTDGGKLTFRLSRHDEFVRIDVRDEGNGIPEEIRSQIFDPYFTTRNNGTGMGLALCDKIVRQHDGSIDFRVIENNTSDSEHSVLGTEFTVLLPLSQPA</sequence>
<dbReference type="PANTHER" id="PTHR43065:SF10">
    <property type="entry name" value="PEROXIDE STRESS-ACTIVATED HISTIDINE KINASE MAK3"/>
    <property type="match status" value="1"/>
</dbReference>
<keyword evidence="12" id="KW-1185">Reference proteome</keyword>
<dbReference type="AlphaFoldDB" id="A0A2G1W1F9"/>
<dbReference type="InterPro" id="IPR000014">
    <property type="entry name" value="PAS"/>
</dbReference>
<dbReference type="Pfam" id="PF00512">
    <property type="entry name" value="HisKA"/>
    <property type="match status" value="1"/>
</dbReference>
<evidence type="ECO:0000256" key="8">
    <source>
        <dbReference type="ARBA" id="ARBA00023012"/>
    </source>
</evidence>
<gene>
    <name evidence="11" type="ORF">CEE69_23820</name>
</gene>
<dbReference type="Proteomes" id="UP000225740">
    <property type="component" value="Unassembled WGS sequence"/>
</dbReference>
<keyword evidence="9" id="KW-1133">Transmembrane helix</keyword>
<comment type="caution">
    <text evidence="11">The sequence shown here is derived from an EMBL/GenBank/DDBJ whole genome shotgun (WGS) entry which is preliminary data.</text>
</comment>
<dbReference type="OrthoDB" id="9815750at2"/>
<keyword evidence="5" id="KW-0547">Nucleotide-binding</keyword>
<keyword evidence="9" id="KW-0472">Membrane</keyword>
<evidence type="ECO:0000256" key="5">
    <source>
        <dbReference type="ARBA" id="ARBA00022741"/>
    </source>
</evidence>
<dbReference type="InterPro" id="IPR036890">
    <property type="entry name" value="HATPase_C_sf"/>
</dbReference>
<dbReference type="InterPro" id="IPR036097">
    <property type="entry name" value="HisK_dim/P_sf"/>
</dbReference>
<reference evidence="11 12" key="1">
    <citation type="submission" date="2017-06" db="EMBL/GenBank/DDBJ databases">
        <title>Description of Rhodopirellula bahusiensis sp. nov.</title>
        <authorList>
            <person name="Kizina J."/>
            <person name="Harder J."/>
        </authorList>
    </citation>
    <scope>NUCLEOTIDE SEQUENCE [LARGE SCALE GENOMIC DNA]</scope>
    <source>
        <strain evidence="11 12">SWK21</strain>
    </source>
</reference>
<dbReference type="Gene3D" id="3.30.565.10">
    <property type="entry name" value="Histidine kinase-like ATPase, C-terminal domain"/>
    <property type="match status" value="1"/>
</dbReference>
<dbReference type="InterPro" id="IPR003594">
    <property type="entry name" value="HATPase_dom"/>
</dbReference>
<comment type="catalytic activity">
    <reaction evidence="1">
        <text>ATP + protein L-histidine = ADP + protein N-phospho-L-histidine.</text>
        <dbReference type="EC" id="2.7.13.3"/>
    </reaction>
</comment>
<dbReference type="Pfam" id="PF08448">
    <property type="entry name" value="PAS_4"/>
    <property type="match status" value="1"/>
</dbReference>
<keyword evidence="8" id="KW-0902">Two-component regulatory system</keyword>
<dbReference type="EC" id="2.7.13.3" evidence="2"/>
<dbReference type="PRINTS" id="PR00344">
    <property type="entry name" value="BCTRLSENSOR"/>
</dbReference>
<evidence type="ECO:0000313" key="12">
    <source>
        <dbReference type="Proteomes" id="UP000225740"/>
    </source>
</evidence>
<dbReference type="PROSITE" id="PS50109">
    <property type="entry name" value="HIS_KIN"/>
    <property type="match status" value="1"/>
</dbReference>
<evidence type="ECO:0000256" key="9">
    <source>
        <dbReference type="SAM" id="Phobius"/>
    </source>
</evidence>
<dbReference type="Gene3D" id="1.10.287.130">
    <property type="match status" value="1"/>
</dbReference>
<accession>A0A2G1W1F9</accession>
<dbReference type="RefSeq" id="WP_099263141.1">
    <property type="nucleotide sequence ID" value="NZ_NIZW01000022.1"/>
</dbReference>
<feature type="transmembrane region" description="Helical" evidence="9">
    <location>
        <begin position="12"/>
        <end position="35"/>
    </location>
</feature>
<dbReference type="PANTHER" id="PTHR43065">
    <property type="entry name" value="SENSOR HISTIDINE KINASE"/>
    <property type="match status" value="1"/>
</dbReference>
<name>A0A2G1W1F9_9BACT</name>
<dbReference type="SUPFAM" id="SSF47384">
    <property type="entry name" value="Homodimeric domain of signal transducing histidine kinase"/>
    <property type="match status" value="1"/>
</dbReference>
<dbReference type="SMART" id="SM00388">
    <property type="entry name" value="HisKA"/>
    <property type="match status" value="1"/>
</dbReference>
<dbReference type="CDD" id="cd00130">
    <property type="entry name" value="PAS"/>
    <property type="match status" value="1"/>
</dbReference>
<keyword evidence="7" id="KW-0067">ATP-binding</keyword>
<evidence type="ECO:0000256" key="1">
    <source>
        <dbReference type="ARBA" id="ARBA00000085"/>
    </source>
</evidence>
<keyword evidence="6 11" id="KW-0418">Kinase</keyword>
<dbReference type="GO" id="GO:0000155">
    <property type="term" value="F:phosphorelay sensor kinase activity"/>
    <property type="evidence" value="ECO:0007669"/>
    <property type="project" value="InterPro"/>
</dbReference>
<dbReference type="Gene3D" id="3.30.450.20">
    <property type="entry name" value="PAS domain"/>
    <property type="match status" value="1"/>
</dbReference>
<evidence type="ECO:0000256" key="4">
    <source>
        <dbReference type="ARBA" id="ARBA00022679"/>
    </source>
</evidence>
<evidence type="ECO:0000259" key="10">
    <source>
        <dbReference type="PROSITE" id="PS50109"/>
    </source>
</evidence>
<dbReference type="InterPro" id="IPR035965">
    <property type="entry name" value="PAS-like_dom_sf"/>
</dbReference>
<organism evidence="11 12">
    <name type="scientific">Rhodopirellula bahusiensis</name>
    <dbReference type="NCBI Taxonomy" id="2014065"/>
    <lineage>
        <taxon>Bacteria</taxon>
        <taxon>Pseudomonadati</taxon>
        <taxon>Planctomycetota</taxon>
        <taxon>Planctomycetia</taxon>
        <taxon>Pirellulales</taxon>
        <taxon>Pirellulaceae</taxon>
        <taxon>Rhodopirellula</taxon>
    </lineage>
</organism>
<keyword evidence="4" id="KW-0808">Transferase</keyword>
<dbReference type="SMART" id="SM00387">
    <property type="entry name" value="HATPase_c"/>
    <property type="match status" value="1"/>
</dbReference>
<dbReference type="GeneID" id="90610972"/>
<evidence type="ECO:0000256" key="2">
    <source>
        <dbReference type="ARBA" id="ARBA00012438"/>
    </source>
</evidence>
<dbReference type="SUPFAM" id="SSF55874">
    <property type="entry name" value="ATPase domain of HSP90 chaperone/DNA topoisomerase II/histidine kinase"/>
    <property type="match status" value="1"/>
</dbReference>